<dbReference type="InterPro" id="IPR055256">
    <property type="entry name" value="KH_1_KHDC4/BBP-like"/>
</dbReference>
<dbReference type="AlphaFoldDB" id="A0A1B6CG75"/>
<dbReference type="GO" id="GO:0048024">
    <property type="term" value="P:regulation of mRNA splicing, via spliceosome"/>
    <property type="evidence" value="ECO:0007669"/>
    <property type="project" value="TreeGrafter"/>
</dbReference>
<accession>A0A1B6CG75</accession>
<dbReference type="SMART" id="SM00322">
    <property type="entry name" value="KH"/>
    <property type="match status" value="1"/>
</dbReference>
<reference evidence="5" key="1">
    <citation type="submission" date="2015-12" db="EMBL/GenBank/DDBJ databases">
        <title>De novo transcriptome assembly of four potential Pierce s Disease insect vectors from Arizona vineyards.</title>
        <authorList>
            <person name="Tassone E.E."/>
        </authorList>
    </citation>
    <scope>NUCLEOTIDE SEQUENCE</scope>
</reference>
<dbReference type="Gene3D" id="3.30.1370.10">
    <property type="entry name" value="K Homology domain, type 1"/>
    <property type="match status" value="1"/>
</dbReference>
<protein>
    <recommendedName>
        <fullName evidence="4">K Homology domain-containing protein</fullName>
    </recommendedName>
</protein>
<gene>
    <name evidence="6" type="ORF">g.34053</name>
    <name evidence="5" type="ORF">g.34054</name>
</gene>
<dbReference type="InterPro" id="IPR036612">
    <property type="entry name" value="KH_dom_type_1_sf"/>
</dbReference>
<name>A0A1B6CG75_9HEMI</name>
<dbReference type="PANTHER" id="PTHR11208">
    <property type="entry name" value="RNA-BINDING PROTEIN RELATED"/>
    <property type="match status" value="1"/>
</dbReference>
<dbReference type="FunFam" id="3.30.1370.10:FF:000028">
    <property type="entry name" value="protein quaking isoform X2"/>
    <property type="match status" value="1"/>
</dbReference>
<dbReference type="Pfam" id="PF16544">
    <property type="entry name" value="STAR_dimer"/>
    <property type="match status" value="1"/>
</dbReference>
<evidence type="ECO:0000256" key="1">
    <source>
        <dbReference type="ARBA" id="ARBA00022473"/>
    </source>
</evidence>
<dbReference type="GO" id="GO:0005634">
    <property type="term" value="C:nucleus"/>
    <property type="evidence" value="ECO:0007669"/>
    <property type="project" value="TreeGrafter"/>
</dbReference>
<dbReference type="GO" id="GO:0003727">
    <property type="term" value="F:single-stranded RNA binding"/>
    <property type="evidence" value="ECO:0007669"/>
    <property type="project" value="UniProtKB-ARBA"/>
</dbReference>
<dbReference type="EMBL" id="GEDC01024909">
    <property type="protein sequence ID" value="JAS12389.1"/>
    <property type="molecule type" value="Transcribed_RNA"/>
</dbReference>
<feature type="domain" description="K Homology" evidence="4">
    <location>
        <begin position="72"/>
        <end position="168"/>
    </location>
</feature>
<organism evidence="5">
    <name type="scientific">Clastoptera arizonana</name>
    <name type="common">Arizona spittle bug</name>
    <dbReference type="NCBI Taxonomy" id="38151"/>
    <lineage>
        <taxon>Eukaryota</taxon>
        <taxon>Metazoa</taxon>
        <taxon>Ecdysozoa</taxon>
        <taxon>Arthropoda</taxon>
        <taxon>Hexapoda</taxon>
        <taxon>Insecta</taxon>
        <taxon>Pterygota</taxon>
        <taxon>Neoptera</taxon>
        <taxon>Paraneoptera</taxon>
        <taxon>Hemiptera</taxon>
        <taxon>Auchenorrhyncha</taxon>
        <taxon>Cercopoidea</taxon>
        <taxon>Clastopteridae</taxon>
        <taxon>Clastoptera</taxon>
    </lineage>
</organism>
<evidence type="ECO:0000313" key="6">
    <source>
        <dbReference type="EMBL" id="JAS30246.1"/>
    </source>
</evidence>
<evidence type="ECO:0000313" key="5">
    <source>
        <dbReference type="EMBL" id="JAS12389.1"/>
    </source>
</evidence>
<evidence type="ECO:0000256" key="2">
    <source>
        <dbReference type="ARBA" id="ARBA00022884"/>
    </source>
</evidence>
<sequence length="318" mass="34886">MSDTTTISTLSIADYLAQLLKDRKQVTAFPNVFMHVERLIDEEIAKVRSSLFQVNGVKKEPLVLPEAQGTPTTLMEKVFVPVKEHPDFNFVGRILGPRGMTAKQLEQETGCKIMVRGKGSMRDKKKEEQNRGKPNWDHLSEELHVLISVEDTENRAQIKLQRAVEEVKKLLIPADGEDELKKRQLMELAIINGTYRDSNAKALAVAACDEEWRRMALTAAAETQRLMSPSIPGLQASALRTPTATPLGAPLILSPRIPVPTTAASILNGSAQPLLSPADAHGLIYTPYAGYADYAALAGSPLLTEYATADHSGGFYVR</sequence>
<keyword evidence="1" id="KW-0217">Developmental protein</keyword>
<evidence type="ECO:0000256" key="3">
    <source>
        <dbReference type="PROSITE-ProRule" id="PRU00117"/>
    </source>
</evidence>
<dbReference type="InterPro" id="IPR032377">
    <property type="entry name" value="STAR_dimer"/>
</dbReference>
<dbReference type="FunFam" id="1.20.5.4010:FF:000002">
    <property type="entry name" value="Held out wings, isoform D"/>
    <property type="match status" value="1"/>
</dbReference>
<dbReference type="PANTHER" id="PTHR11208:SF125">
    <property type="entry name" value="KH DOMAIN-CONTAINING RNA-BINDING PROTEIN QKI"/>
    <property type="match status" value="1"/>
</dbReference>
<dbReference type="InterPro" id="IPR045071">
    <property type="entry name" value="BBP-like"/>
</dbReference>
<keyword evidence="2 3" id="KW-0694">RNA-binding</keyword>
<dbReference type="SUPFAM" id="SSF54791">
    <property type="entry name" value="Eukaryotic type KH-domain (KH-domain type I)"/>
    <property type="match status" value="1"/>
</dbReference>
<dbReference type="Pfam" id="PF22675">
    <property type="entry name" value="KH-I_KHDC4-BBP"/>
    <property type="match status" value="1"/>
</dbReference>
<dbReference type="PROSITE" id="PS50084">
    <property type="entry name" value="KH_TYPE_1"/>
    <property type="match status" value="1"/>
</dbReference>
<proteinExistence type="predicted"/>
<evidence type="ECO:0000259" key="4">
    <source>
        <dbReference type="SMART" id="SM00322"/>
    </source>
</evidence>
<dbReference type="EMBL" id="GEDC01007052">
    <property type="protein sequence ID" value="JAS30246.1"/>
    <property type="molecule type" value="Transcribed_RNA"/>
</dbReference>
<dbReference type="Gene3D" id="1.20.5.4010">
    <property type="match status" value="1"/>
</dbReference>
<dbReference type="InterPro" id="IPR004087">
    <property type="entry name" value="KH_dom"/>
</dbReference>
<dbReference type="GO" id="GO:0003729">
    <property type="term" value="F:mRNA binding"/>
    <property type="evidence" value="ECO:0007669"/>
    <property type="project" value="TreeGrafter"/>
</dbReference>
<dbReference type="GO" id="GO:0043186">
    <property type="term" value="C:P granule"/>
    <property type="evidence" value="ECO:0007669"/>
    <property type="project" value="UniProtKB-ARBA"/>
</dbReference>